<accession>A0ABP0EFV8</accession>
<protein>
    <recommendedName>
        <fullName evidence="3">Non-haem dioxygenase N-terminal domain-containing protein</fullName>
    </recommendedName>
</protein>
<organism evidence="1 2">
    <name type="scientific">[Candida] anglica</name>
    <dbReference type="NCBI Taxonomy" id="148631"/>
    <lineage>
        <taxon>Eukaryota</taxon>
        <taxon>Fungi</taxon>
        <taxon>Dikarya</taxon>
        <taxon>Ascomycota</taxon>
        <taxon>Saccharomycotina</taxon>
        <taxon>Pichiomycetes</taxon>
        <taxon>Debaryomycetaceae</taxon>
        <taxon>Kurtzmaniella</taxon>
    </lineage>
</organism>
<evidence type="ECO:0000313" key="1">
    <source>
        <dbReference type="EMBL" id="CAK7913865.1"/>
    </source>
</evidence>
<dbReference type="InterPro" id="IPR027443">
    <property type="entry name" value="IPNS-like_sf"/>
</dbReference>
<dbReference type="PANTHER" id="PTHR48420:SF1">
    <property type="entry name" value="NON-HAEM DIOXYGENASE N-TERMINAL DOMAIN-CONTAINING PROTEIN"/>
    <property type="match status" value="1"/>
</dbReference>
<evidence type="ECO:0008006" key="3">
    <source>
        <dbReference type="Google" id="ProtNLM"/>
    </source>
</evidence>
<dbReference type="PANTHER" id="PTHR48420">
    <property type="entry name" value="NON-HAEM DIOXYGENASE N-TERMINAL DOMAIN-CONTAINING PROTEIN"/>
    <property type="match status" value="1"/>
</dbReference>
<reference evidence="1 2" key="1">
    <citation type="submission" date="2024-01" db="EMBL/GenBank/DDBJ databases">
        <authorList>
            <consortium name="Genoscope - CEA"/>
            <person name="William W."/>
        </authorList>
    </citation>
    <scope>NUCLEOTIDE SEQUENCE [LARGE SCALE GENOMIC DNA]</scope>
    <source>
        <strain evidence="1 2">29B2s-10</strain>
    </source>
</reference>
<proteinExistence type="predicted"/>
<dbReference type="EMBL" id="OZ004258">
    <property type="protein sequence ID" value="CAK7913865.1"/>
    <property type="molecule type" value="Genomic_DNA"/>
</dbReference>
<dbReference type="Proteomes" id="UP001497600">
    <property type="component" value="Chromosome F"/>
</dbReference>
<sequence>MAASIGNPVTVSLEELSNSVGDELLNEAFGPDSLGIIVVKGLPDKFHELRSKVLSSASNLAHLPEDELLKLECEESMWLTGWSRGKEKLANSGLPDIYKGSFYMNCAFHKDSTLEGPSKELQQEFQNFKTYTSPNIWPKPEGSLIDFERDCKELCNLIIDVAQVVASNCDKYISKRNNEYEEGFLERITKNSTCTKARLLHYYPATRTTTANNDDWCGEHLDHSCLTGLTSALFMDESKGLTHALDGSPDKEAGLYIRDRHGGIVKVNIPSDCVAFQSGSTLQEVSRGGFKAVSHFVKGTSMESIARNTLAVFCQPDLNEKVNATENFAQYADRILNSNH</sequence>
<name>A0ABP0EFV8_9ASCO</name>
<dbReference type="SUPFAM" id="SSF51197">
    <property type="entry name" value="Clavaminate synthase-like"/>
    <property type="match status" value="1"/>
</dbReference>
<evidence type="ECO:0000313" key="2">
    <source>
        <dbReference type="Proteomes" id="UP001497600"/>
    </source>
</evidence>
<keyword evidence="2" id="KW-1185">Reference proteome</keyword>
<dbReference type="Gene3D" id="2.60.120.330">
    <property type="entry name" value="B-lactam Antibiotic, Isopenicillin N Synthase, Chain"/>
    <property type="match status" value="1"/>
</dbReference>
<gene>
    <name evidence="1" type="ORF">CAAN4_F13740</name>
</gene>